<organism evidence="1 2">
    <name type="scientific">Ornithinicoccus hortensis</name>
    <dbReference type="NCBI Taxonomy" id="82346"/>
    <lineage>
        <taxon>Bacteria</taxon>
        <taxon>Bacillati</taxon>
        <taxon>Actinomycetota</taxon>
        <taxon>Actinomycetes</taxon>
        <taxon>Micrococcales</taxon>
        <taxon>Intrasporangiaceae</taxon>
        <taxon>Ornithinicoccus</taxon>
    </lineage>
</organism>
<accession>A0A542YLW7</accession>
<proteinExistence type="predicted"/>
<comment type="caution">
    <text evidence="1">The sequence shown here is derived from an EMBL/GenBank/DDBJ whole genome shotgun (WGS) entry which is preliminary data.</text>
</comment>
<evidence type="ECO:0000313" key="2">
    <source>
        <dbReference type="Proteomes" id="UP000319516"/>
    </source>
</evidence>
<gene>
    <name evidence="1" type="ORF">FB467_0150</name>
</gene>
<dbReference type="Proteomes" id="UP000319516">
    <property type="component" value="Unassembled WGS sequence"/>
</dbReference>
<evidence type="ECO:0008006" key="3">
    <source>
        <dbReference type="Google" id="ProtNLM"/>
    </source>
</evidence>
<dbReference type="EMBL" id="VFOP01000001">
    <property type="protein sequence ID" value="TQL49085.1"/>
    <property type="molecule type" value="Genomic_DNA"/>
</dbReference>
<name>A0A542YLW7_9MICO</name>
<protein>
    <recommendedName>
        <fullName evidence="3">DUF4352 domain-containing protein</fullName>
    </recommendedName>
</protein>
<dbReference type="RefSeq" id="WP_141783391.1">
    <property type="nucleotide sequence ID" value="NZ_BAAAIK010000008.1"/>
</dbReference>
<dbReference type="AlphaFoldDB" id="A0A542YLW7"/>
<evidence type="ECO:0000313" key="1">
    <source>
        <dbReference type="EMBL" id="TQL49085.1"/>
    </source>
</evidence>
<sequence>MRWARVLPAGVLAVSLAGWGWFASEGARSGWWAFGEHVAAGPDDEGWASLDTVRVRLAGVETVAEVDGERPPAGFTYLALEFEVDAGSNEALRNCDVAVRDAQGRLFLAGEEVPSGDPYTSWLECGSTDVAEDPVPTEQSLLVLVPADAEPAAVRLTAMAFPPAEFIELPLGS</sequence>
<reference evidence="1 2" key="1">
    <citation type="submission" date="2019-06" db="EMBL/GenBank/DDBJ databases">
        <title>Sequencing the genomes of 1000 actinobacteria strains.</title>
        <authorList>
            <person name="Klenk H.-P."/>
        </authorList>
    </citation>
    <scope>NUCLEOTIDE SEQUENCE [LARGE SCALE GENOMIC DNA]</scope>
    <source>
        <strain evidence="1 2">DSM 12335</strain>
    </source>
</reference>
<keyword evidence="2" id="KW-1185">Reference proteome</keyword>
<dbReference type="OrthoDB" id="5183945at2"/>